<dbReference type="Proteomes" id="UP001302806">
    <property type="component" value="Chromosome"/>
</dbReference>
<dbReference type="PROSITE" id="PS51257">
    <property type="entry name" value="PROKAR_LIPOPROTEIN"/>
    <property type="match status" value="1"/>
</dbReference>
<gene>
    <name evidence="1" type="ORF">RHP51_01325</name>
</gene>
<reference evidence="1 2" key="1">
    <citation type="submission" date="2023-09" db="EMBL/GenBank/DDBJ databases">
        <title>Thalassobella suaedae gen. nov., sp. nov., a marine bacterium of the family Flavobacteriaceae isolated from a halophyte Suaeda japonica.</title>
        <authorList>
            <person name="Lee S.Y."/>
            <person name="Hwang C.Y."/>
        </authorList>
    </citation>
    <scope>NUCLEOTIDE SEQUENCE [LARGE SCALE GENOMIC DNA]</scope>
    <source>
        <strain evidence="1 2">HL-DH14</strain>
    </source>
</reference>
<dbReference type="RefSeq" id="WP_415865878.1">
    <property type="nucleotide sequence ID" value="NZ_CP134537.1"/>
</dbReference>
<accession>A0ABY9XUC8</accession>
<organism evidence="1 2">
    <name type="scientific">Thalassobellus suaedae</name>
    <dbReference type="NCBI Taxonomy" id="3074124"/>
    <lineage>
        <taxon>Bacteria</taxon>
        <taxon>Pseudomonadati</taxon>
        <taxon>Bacteroidota</taxon>
        <taxon>Flavobacteriia</taxon>
        <taxon>Flavobacteriales</taxon>
        <taxon>Flavobacteriaceae</taxon>
        <taxon>Thalassobellus</taxon>
    </lineage>
</organism>
<evidence type="ECO:0000313" key="1">
    <source>
        <dbReference type="EMBL" id="WNH09410.1"/>
    </source>
</evidence>
<name>A0ABY9XUC8_9FLAO</name>
<sequence length="56" mass="6308">MKMNLKLILGLFFSISLFVSCDLEELPENVDIVGPTNLVDLEALLNAGYNNLGWYF</sequence>
<evidence type="ECO:0000313" key="2">
    <source>
        <dbReference type="Proteomes" id="UP001302806"/>
    </source>
</evidence>
<dbReference type="EMBL" id="CP134537">
    <property type="protein sequence ID" value="WNH09410.1"/>
    <property type="molecule type" value="Genomic_DNA"/>
</dbReference>
<evidence type="ECO:0008006" key="3">
    <source>
        <dbReference type="Google" id="ProtNLM"/>
    </source>
</evidence>
<protein>
    <recommendedName>
        <fullName evidence="3">RagB/SusD family nutrient uptake outer membrane protein</fullName>
    </recommendedName>
</protein>
<proteinExistence type="predicted"/>